<organism evidence="2 3">
    <name type="scientific">Nematostella vectensis</name>
    <name type="common">Starlet sea anemone</name>
    <dbReference type="NCBI Taxonomy" id="45351"/>
    <lineage>
        <taxon>Eukaryota</taxon>
        <taxon>Metazoa</taxon>
        <taxon>Cnidaria</taxon>
        <taxon>Anthozoa</taxon>
        <taxon>Hexacorallia</taxon>
        <taxon>Actiniaria</taxon>
        <taxon>Edwardsiidae</taxon>
        <taxon>Nematostella</taxon>
    </lineage>
</organism>
<dbReference type="CDD" id="cd01670">
    <property type="entry name" value="Death"/>
    <property type="match status" value="1"/>
</dbReference>
<name>A7T1T0_NEMVE</name>
<dbReference type="FunFam" id="3.30.70.1390:FF:000007">
    <property type="entry name" value="Predicted protein"/>
    <property type="match status" value="1"/>
</dbReference>
<dbReference type="PANTHER" id="PTHR46844">
    <property type="entry name" value="SLR5058 PROTEIN"/>
    <property type="match status" value="1"/>
</dbReference>
<evidence type="ECO:0000313" key="3">
    <source>
        <dbReference type="Proteomes" id="UP000001593"/>
    </source>
</evidence>
<dbReference type="InterPro" id="IPR041249">
    <property type="entry name" value="HEPN_DZIP3"/>
</dbReference>
<dbReference type="Gene3D" id="1.10.10.10">
    <property type="entry name" value="Winged helix-like DNA-binding domain superfamily/Winged helix DNA-binding domain"/>
    <property type="match status" value="1"/>
</dbReference>
<dbReference type="Gene3D" id="1.10.533.10">
    <property type="entry name" value="Death Domain, Fas"/>
    <property type="match status" value="1"/>
</dbReference>
<dbReference type="HOGENOM" id="CLU_256862_0_0_1"/>
<feature type="domain" description="Death" evidence="1">
    <location>
        <begin position="1275"/>
        <end position="1328"/>
    </location>
</feature>
<sequence>MRAIQEGVRKYVNYYKPRWNKPSTNLQSELEPRYINFIGICINPNPRRERTLLRKQEQLQRHLTAVALMAGRFPINKDLENFSRLLRLLIDGGTEAFRIVFSRLHPSLSASLSLHQITLYGLWRPPRGKKKILTDKQWYKLYPPTGSPNIQDFDITLLFVLLRNICPSLKPPPKGWDILPSIADNSLEANLVRIRCLRNELYGHIKAAALKDVEFEDYWKRISLPLIALGISADEIDDLKTRPSKEVIRPIHEVRQKLDDVTNKDLDEAERVEFAKQEKVPVEILVKGPEAERAYRKALLEGKVQVYRGRIMLIGQDRAGKTSLKKSLLGLRFDPQEESTEGIEVDPSRFEVDVEQVRPWQKSDETESVSQSDDAIALMVYENLRARKKDEQPIRVGEDRLSSMQKEKVLEALKDSMSKLWLEENLVQEPPTSVKQEDLDESETTVGIPVPDCRWQLPERIEKKIIDLLRKGDNSLSEKRKEIVLDAWDFAGQHLYYATHPVFFSSRAVYVLTHNLSKDLRKKAEPCDYGIECCGIMIDGESDMEVLKDVVEQHKQEIINECSSPQAGQTRDDVSRTIQECITNWQRERIEKKIIDLLRKGDNSLSEKRKEIVLDAWDFAGQHLYYATHPVFFSSRAVYVLTHNLSKDLRKKAEPCVRQGVVKKKLDNANNETNLENLISWLVTVHCVQNLEERDKDCKRFPEKTDTTLTSTIKHLRPPVLIVGTHADKPSIPVEQAHAILAEAICGKRYDEHVIRPFFAVDNSKSSDEKGIQDLRTKIESVLKSEPYMGETLPAKWFNFEKAIAQQIERNVYFLQLSEVRRIAQYECFIADDVEFNTMLNFFHDLRVIVKHAGTVVLQSQWLVNLFKKLITIRTFNEMDPSRAKHWKTLEETGVLHQSLIDDVFGEFVPGNSQTQQDLLSMMERYGLVARFNAPDENGKESLQFLVPAQLTSSPEFKVFPNDCDPCALLIHFPDGFVPHGLFPQLESRLVKHFGFTSPSRLFRNGARFVIGTKNQNDLFLLCGKRYIKVILTLTTCTGDVCEQGLAVRVRMLLEESLDELSRDWDWLGHLRYEFCVECSVCASENCQEHGRTGCGDQDCVHVLKCVHGRETPYRCDRVFGDGFYLPGLTRWFNNEVETQDYGIECCGIMIDGESDMEVLKDVVEQHKQEIINECSSPQAVPTRDDVSRTIQECITNWQRGGGRKLFQELTVLQDEKTLLSWLDCDENGNNRSRYIANLLLKGKHILQSPLASLEIFGIEDISCILTTSHKPEAWKSVARCLTKETLIESCVHDYRDTLEQCTQVLLAWARKEGRGATLRRVFNALRRCQERQKMPDVAYSHIYEKLARVVTGEAKKSVVEPQ</sequence>
<dbReference type="Pfam" id="PF18738">
    <property type="entry name" value="HEPN_DZIP3"/>
    <property type="match status" value="1"/>
</dbReference>
<dbReference type="PANTHER" id="PTHR46844:SF1">
    <property type="entry name" value="SLR5058 PROTEIN"/>
    <property type="match status" value="1"/>
</dbReference>
<accession>A7T1T0</accession>
<dbReference type="Pfam" id="PF08477">
    <property type="entry name" value="Roc"/>
    <property type="match status" value="2"/>
</dbReference>
<dbReference type="EMBL" id="DS470154">
    <property type="protein sequence ID" value="EDO30091.1"/>
    <property type="molecule type" value="Genomic_DNA"/>
</dbReference>
<keyword evidence="3" id="KW-1185">Reference proteome</keyword>
<dbReference type="OMA" id="ECCGIMI"/>
<dbReference type="SUPFAM" id="SSF52540">
    <property type="entry name" value="P-loop containing nucleoside triphosphate hydrolases"/>
    <property type="match status" value="1"/>
</dbReference>
<dbReference type="Gene3D" id="3.40.50.300">
    <property type="entry name" value="P-loop containing nucleotide triphosphate hydrolases"/>
    <property type="match status" value="2"/>
</dbReference>
<dbReference type="PROSITE" id="PS50017">
    <property type="entry name" value="DEATH_DOMAIN"/>
    <property type="match status" value="1"/>
</dbReference>
<dbReference type="InParanoid" id="A7T1T0"/>
<dbReference type="SUPFAM" id="SSF47986">
    <property type="entry name" value="DEATH domain"/>
    <property type="match status" value="1"/>
</dbReference>
<evidence type="ECO:0000259" key="1">
    <source>
        <dbReference type="PROSITE" id="PS50017"/>
    </source>
</evidence>
<dbReference type="InterPro" id="IPR000488">
    <property type="entry name" value="Death_dom"/>
</dbReference>
<dbReference type="PhylomeDB" id="A7T1T0"/>
<dbReference type="Gene3D" id="3.30.70.1390">
    <property type="entry name" value="ROC domain from the Parkinson's disease-associated leucine-rich repeat kinase 2"/>
    <property type="match status" value="1"/>
</dbReference>
<dbReference type="eggNOG" id="ENOG502S6Y4">
    <property type="taxonomic scope" value="Eukaryota"/>
</dbReference>
<reference evidence="2 3" key="1">
    <citation type="journal article" date="2007" name="Science">
        <title>Sea anemone genome reveals ancestral eumetazoan gene repertoire and genomic organization.</title>
        <authorList>
            <person name="Putnam N.H."/>
            <person name="Srivastava M."/>
            <person name="Hellsten U."/>
            <person name="Dirks B."/>
            <person name="Chapman J."/>
            <person name="Salamov A."/>
            <person name="Terry A."/>
            <person name="Shapiro H."/>
            <person name="Lindquist E."/>
            <person name="Kapitonov V.V."/>
            <person name="Jurka J."/>
            <person name="Genikhovich G."/>
            <person name="Grigoriev I.V."/>
            <person name="Lucas S.M."/>
            <person name="Steele R.E."/>
            <person name="Finnerty J.R."/>
            <person name="Technau U."/>
            <person name="Martindale M.Q."/>
            <person name="Rokhsar D.S."/>
        </authorList>
    </citation>
    <scope>NUCLEOTIDE SEQUENCE [LARGE SCALE GENOMIC DNA]</scope>
    <source>
        <strain evidence="3">CH2 X CH6</strain>
    </source>
</reference>
<dbReference type="InterPro" id="IPR027417">
    <property type="entry name" value="P-loop_NTPase"/>
</dbReference>
<gene>
    <name evidence="2" type="ORF">NEMVEDRAFT_v1g248545</name>
</gene>
<evidence type="ECO:0000313" key="2">
    <source>
        <dbReference type="EMBL" id="EDO30091.1"/>
    </source>
</evidence>
<dbReference type="GO" id="GO:0007165">
    <property type="term" value="P:signal transduction"/>
    <property type="evidence" value="ECO:0007669"/>
    <property type="project" value="InterPro"/>
</dbReference>
<proteinExistence type="predicted"/>
<dbReference type="Pfam" id="PF00531">
    <property type="entry name" value="Death"/>
    <property type="match status" value="1"/>
</dbReference>
<dbReference type="InterPro" id="IPR036388">
    <property type="entry name" value="WH-like_DNA-bd_sf"/>
</dbReference>
<protein>
    <recommendedName>
        <fullName evidence="1">Death domain-containing protein</fullName>
    </recommendedName>
</protein>
<dbReference type="InterPro" id="IPR011029">
    <property type="entry name" value="DEATH-like_dom_sf"/>
</dbReference>
<dbReference type="FunFam" id="1.10.10.10:FF:001258">
    <property type="entry name" value="Predicted protein"/>
    <property type="match status" value="1"/>
</dbReference>
<dbReference type="Proteomes" id="UP000001593">
    <property type="component" value="Unassembled WGS sequence"/>
</dbReference>